<proteinExistence type="predicted"/>
<organism evidence="2 3">
    <name type="scientific">Methylobacterium brachiatum</name>
    <dbReference type="NCBI Taxonomy" id="269660"/>
    <lineage>
        <taxon>Bacteria</taxon>
        <taxon>Pseudomonadati</taxon>
        <taxon>Pseudomonadota</taxon>
        <taxon>Alphaproteobacteria</taxon>
        <taxon>Hyphomicrobiales</taxon>
        <taxon>Methylobacteriaceae</taxon>
        <taxon>Methylobacterium</taxon>
    </lineage>
</organism>
<comment type="caution">
    <text evidence="2">The sequence shown here is derived from an EMBL/GenBank/DDBJ whole genome shotgun (WGS) entry which is preliminary data.</text>
</comment>
<evidence type="ECO:0000313" key="3">
    <source>
        <dbReference type="Proteomes" id="UP001432995"/>
    </source>
</evidence>
<evidence type="ECO:0000313" key="2">
    <source>
        <dbReference type="EMBL" id="MER2289639.1"/>
    </source>
</evidence>
<dbReference type="Proteomes" id="UP001432995">
    <property type="component" value="Unassembled WGS sequence"/>
</dbReference>
<keyword evidence="3" id="KW-1185">Reference proteome</keyword>
<sequence length="98" mass="10762">MAVSDPAEIAVGACGKVGKTSMPRRLYRFHCLGGGDAVFDLCGRWLSSIREVRQQADRVALALMIGVSCQDWTMWFVDVRDAAGRLVLMRAFTVVKVA</sequence>
<feature type="domain" description="DUF6894" evidence="1">
    <location>
        <begin position="26"/>
        <end position="88"/>
    </location>
</feature>
<accession>A0ABV1R472</accession>
<gene>
    <name evidence="2" type="ORF">ABS770_15325</name>
</gene>
<evidence type="ECO:0000259" key="1">
    <source>
        <dbReference type="Pfam" id="PF21834"/>
    </source>
</evidence>
<name>A0ABV1R472_9HYPH</name>
<dbReference type="EMBL" id="JBELQD010000015">
    <property type="protein sequence ID" value="MER2289639.1"/>
    <property type="molecule type" value="Genomic_DNA"/>
</dbReference>
<reference evidence="2" key="1">
    <citation type="submission" date="2024-06" db="EMBL/GenBank/DDBJ databases">
        <authorList>
            <person name="Campbell A.G."/>
        </authorList>
    </citation>
    <scope>NUCLEOTIDE SEQUENCE</scope>
    <source>
        <strain evidence="2">EM17</strain>
    </source>
</reference>
<dbReference type="InterPro" id="IPR054189">
    <property type="entry name" value="DUF6894"/>
</dbReference>
<dbReference type="Pfam" id="PF21834">
    <property type="entry name" value="DUF6894"/>
    <property type="match status" value="1"/>
</dbReference>
<protein>
    <recommendedName>
        <fullName evidence="1">DUF6894 domain-containing protein</fullName>
    </recommendedName>
</protein>
<dbReference type="RefSeq" id="WP_350378850.1">
    <property type="nucleotide sequence ID" value="NZ_JBELQD010000015.1"/>
</dbReference>